<evidence type="ECO:0000256" key="1">
    <source>
        <dbReference type="ARBA" id="ARBA00006270"/>
    </source>
</evidence>
<proteinExistence type="inferred from homology"/>
<gene>
    <name evidence="3" type="ORF">ODALV1_LOCUS5399</name>
</gene>
<dbReference type="PANTHER" id="PTHR47978">
    <property type="match status" value="1"/>
</dbReference>
<name>A0ABP1PZ09_9HEXA</name>
<dbReference type="Pfam" id="PF00071">
    <property type="entry name" value="Ras"/>
    <property type="match status" value="1"/>
</dbReference>
<reference evidence="3 4" key="1">
    <citation type="submission" date="2024-08" db="EMBL/GenBank/DDBJ databases">
        <authorList>
            <person name="Cucini C."/>
            <person name="Frati F."/>
        </authorList>
    </citation>
    <scope>NUCLEOTIDE SEQUENCE [LARGE SCALE GENOMIC DNA]</scope>
</reference>
<dbReference type="InterPro" id="IPR001806">
    <property type="entry name" value="Small_GTPase"/>
</dbReference>
<dbReference type="PRINTS" id="PR00449">
    <property type="entry name" value="RASTRNSFRMNG"/>
</dbReference>
<dbReference type="SUPFAM" id="SSF52540">
    <property type="entry name" value="P-loop containing nucleoside triphosphate hydrolases"/>
    <property type="match status" value="1"/>
</dbReference>
<keyword evidence="2" id="KW-0547">Nucleotide-binding</keyword>
<evidence type="ECO:0000313" key="4">
    <source>
        <dbReference type="Proteomes" id="UP001642540"/>
    </source>
</evidence>
<dbReference type="SMART" id="SM00175">
    <property type="entry name" value="RAB"/>
    <property type="match status" value="1"/>
</dbReference>
<dbReference type="PROSITE" id="PS51421">
    <property type="entry name" value="RAS"/>
    <property type="match status" value="1"/>
</dbReference>
<dbReference type="InterPro" id="IPR027417">
    <property type="entry name" value="P-loop_NTPase"/>
</dbReference>
<dbReference type="PROSITE" id="PS51419">
    <property type="entry name" value="RAB"/>
    <property type="match status" value="1"/>
</dbReference>
<dbReference type="InterPro" id="IPR005225">
    <property type="entry name" value="Small_GTP-bd"/>
</dbReference>
<dbReference type="EMBL" id="CAXLJM020000016">
    <property type="protein sequence ID" value="CAL8083118.1"/>
    <property type="molecule type" value="Genomic_DNA"/>
</dbReference>
<dbReference type="Proteomes" id="UP001642540">
    <property type="component" value="Unassembled WGS sequence"/>
</dbReference>
<sequence>MDLDGKQVRIGVIGAPCIGKSCIVKRFVENSFHGSQYNPTPGVDFYSRRMSVKPLGTVTLIIIDIAGSAISSKMLPIYLHGIDVFLFTYDMTNTASLNELRRWVTVVYGLAEEKHVEPSVALVGSKGDLEHLRTVRLDAHTRFAQEFNIQLSFLVSAKSGESVQTCFTKCAIYHLSPEAKQRVREHALLPVAIPKRQSLPAQNHPLAIPQPPGTSAGILNPTTTSAAMADPNSTVCSVQ</sequence>
<keyword evidence="4" id="KW-1185">Reference proteome</keyword>
<protein>
    <recommendedName>
        <fullName evidence="5">Ras-related protein Rab-28</fullName>
    </recommendedName>
</protein>
<comment type="caution">
    <text evidence="3">The sequence shown here is derived from an EMBL/GenBank/DDBJ whole genome shotgun (WGS) entry which is preliminary data.</text>
</comment>
<evidence type="ECO:0000313" key="3">
    <source>
        <dbReference type="EMBL" id="CAL8083118.1"/>
    </source>
</evidence>
<evidence type="ECO:0008006" key="5">
    <source>
        <dbReference type="Google" id="ProtNLM"/>
    </source>
</evidence>
<dbReference type="NCBIfam" id="TIGR00231">
    <property type="entry name" value="small_GTP"/>
    <property type="match status" value="1"/>
</dbReference>
<dbReference type="SMART" id="SM00173">
    <property type="entry name" value="RAS"/>
    <property type="match status" value="1"/>
</dbReference>
<organism evidence="3 4">
    <name type="scientific">Orchesella dallaii</name>
    <dbReference type="NCBI Taxonomy" id="48710"/>
    <lineage>
        <taxon>Eukaryota</taxon>
        <taxon>Metazoa</taxon>
        <taxon>Ecdysozoa</taxon>
        <taxon>Arthropoda</taxon>
        <taxon>Hexapoda</taxon>
        <taxon>Collembola</taxon>
        <taxon>Entomobryomorpha</taxon>
        <taxon>Entomobryoidea</taxon>
        <taxon>Orchesellidae</taxon>
        <taxon>Orchesellinae</taxon>
        <taxon>Orchesella</taxon>
    </lineage>
</organism>
<accession>A0ABP1PZ09</accession>
<comment type="similarity">
    <text evidence="1">Belongs to the small GTPase superfamily. Rab family.</text>
</comment>
<evidence type="ECO:0000256" key="2">
    <source>
        <dbReference type="ARBA" id="ARBA00022741"/>
    </source>
</evidence>
<dbReference type="Gene3D" id="3.40.50.300">
    <property type="entry name" value="P-loop containing nucleotide triphosphate hydrolases"/>
    <property type="match status" value="1"/>
</dbReference>